<keyword evidence="1" id="KW-1133">Transmembrane helix</keyword>
<feature type="transmembrane region" description="Helical" evidence="1">
    <location>
        <begin position="12"/>
        <end position="30"/>
    </location>
</feature>
<dbReference type="OrthoDB" id="2680377at2"/>
<keyword evidence="3" id="KW-1185">Reference proteome</keyword>
<organism evidence="2 3">
    <name type="scientific">Thermoflavimicrobium daqui</name>
    <dbReference type="NCBI Taxonomy" id="2137476"/>
    <lineage>
        <taxon>Bacteria</taxon>
        <taxon>Bacillati</taxon>
        <taxon>Bacillota</taxon>
        <taxon>Bacilli</taxon>
        <taxon>Bacillales</taxon>
        <taxon>Thermoactinomycetaceae</taxon>
        <taxon>Thermoflavimicrobium</taxon>
    </lineage>
</organism>
<comment type="caution">
    <text evidence="2">The sequence shown here is derived from an EMBL/GenBank/DDBJ whole genome shotgun (WGS) entry which is preliminary data.</text>
</comment>
<proteinExistence type="predicted"/>
<dbReference type="Pfam" id="PF14036">
    <property type="entry name" value="YlaH"/>
    <property type="match status" value="1"/>
</dbReference>
<keyword evidence="1" id="KW-0812">Transmembrane</keyword>
<name>A0A364K6R6_9BACL</name>
<dbReference type="AlphaFoldDB" id="A0A364K6R6"/>
<evidence type="ECO:0000313" key="2">
    <source>
        <dbReference type="EMBL" id="RAL25983.1"/>
    </source>
</evidence>
<sequence>MFDWVDQLPGYGRYLIILILSAVIYQMAFARNLPLLKSIFVYIVLAIGCVILLIFQIMQFPIIEAMLITVVLIVLTRLRLMFGKSNQSK</sequence>
<evidence type="ECO:0000256" key="1">
    <source>
        <dbReference type="SAM" id="Phobius"/>
    </source>
</evidence>
<accession>A0A364K6R6</accession>
<protein>
    <recommendedName>
        <fullName evidence="4">YlaH-like protein</fullName>
    </recommendedName>
</protein>
<keyword evidence="1" id="KW-0472">Membrane</keyword>
<reference evidence="2 3" key="2">
    <citation type="submission" date="2018-06" db="EMBL/GenBank/DDBJ databases">
        <authorList>
            <person name="Zhirakovskaya E."/>
        </authorList>
    </citation>
    <scope>NUCLEOTIDE SEQUENCE [LARGE SCALE GENOMIC DNA]</scope>
    <source>
        <strain evidence="2 3">FBKL4.011</strain>
    </source>
</reference>
<dbReference type="RefSeq" id="WP_113658597.1">
    <property type="nucleotide sequence ID" value="NZ_KZ845665.1"/>
</dbReference>
<evidence type="ECO:0000313" key="3">
    <source>
        <dbReference type="Proteomes" id="UP000251213"/>
    </source>
</evidence>
<feature type="transmembrane region" description="Helical" evidence="1">
    <location>
        <begin position="63"/>
        <end position="82"/>
    </location>
</feature>
<feature type="transmembrane region" description="Helical" evidence="1">
    <location>
        <begin position="39"/>
        <end position="57"/>
    </location>
</feature>
<dbReference type="EMBL" id="QJKK01000003">
    <property type="protein sequence ID" value="RAL25983.1"/>
    <property type="molecule type" value="Genomic_DNA"/>
</dbReference>
<dbReference type="InterPro" id="IPR025620">
    <property type="entry name" value="YlaH"/>
</dbReference>
<gene>
    <name evidence="2" type="ORF">DL897_07935</name>
</gene>
<reference evidence="2 3" key="1">
    <citation type="submission" date="2018-06" db="EMBL/GenBank/DDBJ databases">
        <title>Thermoflavimicrobium daqus sp. nov., a thermophilic microbe isolated from Moutai-flavour Daqu.</title>
        <authorList>
            <person name="Wang X."/>
            <person name="Zhou H."/>
        </authorList>
    </citation>
    <scope>NUCLEOTIDE SEQUENCE [LARGE SCALE GENOMIC DNA]</scope>
    <source>
        <strain evidence="2 3">FBKL4.011</strain>
    </source>
</reference>
<evidence type="ECO:0008006" key="4">
    <source>
        <dbReference type="Google" id="ProtNLM"/>
    </source>
</evidence>
<dbReference type="Proteomes" id="UP000251213">
    <property type="component" value="Unassembled WGS sequence"/>
</dbReference>